<evidence type="ECO:0000256" key="6">
    <source>
        <dbReference type="SAM" id="Coils"/>
    </source>
</evidence>
<dbReference type="Pfam" id="PF00364">
    <property type="entry name" value="Biotin_lipoyl"/>
    <property type="match status" value="1"/>
</dbReference>
<evidence type="ECO:0000259" key="8">
    <source>
        <dbReference type="Pfam" id="PF00364"/>
    </source>
</evidence>
<accession>A0ABV3X457</accession>
<evidence type="ECO:0000256" key="3">
    <source>
        <dbReference type="ARBA" id="ARBA00022692"/>
    </source>
</evidence>
<evidence type="ECO:0000256" key="1">
    <source>
        <dbReference type="ARBA" id="ARBA00004167"/>
    </source>
</evidence>
<dbReference type="SUPFAM" id="SSF111369">
    <property type="entry name" value="HlyD-like secretion proteins"/>
    <property type="match status" value="1"/>
</dbReference>
<dbReference type="PANTHER" id="PTHR30386:SF26">
    <property type="entry name" value="TRANSPORT PROTEIN COMB"/>
    <property type="match status" value="1"/>
</dbReference>
<keyword evidence="4 7" id="KW-1133">Transmembrane helix</keyword>
<evidence type="ECO:0000256" key="2">
    <source>
        <dbReference type="ARBA" id="ARBA00009477"/>
    </source>
</evidence>
<evidence type="ECO:0000256" key="5">
    <source>
        <dbReference type="ARBA" id="ARBA00023136"/>
    </source>
</evidence>
<protein>
    <submittedName>
        <fullName evidence="9">HlyD family efflux transporter periplasmic adaptor subunit</fullName>
    </submittedName>
</protein>
<name>A0ABV3X457_9FIRM</name>
<feature type="coiled-coil region" evidence="6">
    <location>
        <begin position="87"/>
        <end position="114"/>
    </location>
</feature>
<keyword evidence="5 7" id="KW-0472">Membrane</keyword>
<keyword evidence="3 7" id="KW-0812">Transmembrane</keyword>
<sequence>MSLEVDITKKVNHFLKWGLVAVFLMTILSVGGIWFYQRSHSYVTIDDAKVMSALVSVKTRADGTVAEILVENGAHVNAGDLIARIKVNVTDEDLQQLQQNVDLAKRSLAELQKGIPVTQAIPGAGSGDASSAPDVAQAKARLDRMNELYAMGAISAVKREQAEAEYNAAVAGSQSRPTGNVGYQTIIQPASPEQIKQAELLLKQAEIALAKAQKAKESTEIRAPVSGTVYLSSEISLERAVNDGQVVANVGNADNLWIEAYIEPTLKDKVRLGQFASYQTNGHDIQGTVQDIIDPQETEEQKEETKDTDGTGQKILVRISVPKDIGEDLKPDTKLVVRLSP</sequence>
<dbReference type="InterPro" id="IPR000089">
    <property type="entry name" value="Biotin_lipoyl"/>
</dbReference>
<keyword evidence="6" id="KW-0175">Coiled coil</keyword>
<dbReference type="Proteomes" id="UP001559623">
    <property type="component" value="Unassembled WGS sequence"/>
</dbReference>
<comment type="subcellular location">
    <subcellularLocation>
        <location evidence="1">Membrane</location>
        <topology evidence="1">Single-pass membrane protein</topology>
    </subcellularLocation>
</comment>
<proteinExistence type="inferred from homology"/>
<feature type="transmembrane region" description="Helical" evidence="7">
    <location>
        <begin position="17"/>
        <end position="36"/>
    </location>
</feature>
<dbReference type="EMBL" id="JARVLH010000001">
    <property type="protein sequence ID" value="MEX5284293.1"/>
    <property type="molecule type" value="Genomic_DNA"/>
</dbReference>
<comment type="similarity">
    <text evidence="2">Belongs to the membrane fusion protein (MFP) (TC 8.A.1) family.</text>
</comment>
<keyword evidence="10" id="KW-1185">Reference proteome</keyword>
<evidence type="ECO:0000313" key="9">
    <source>
        <dbReference type="EMBL" id="MEX5284293.1"/>
    </source>
</evidence>
<evidence type="ECO:0000256" key="7">
    <source>
        <dbReference type="SAM" id="Phobius"/>
    </source>
</evidence>
<reference evidence="9 10" key="1">
    <citation type="submission" date="2023-04" db="EMBL/GenBank/DDBJ databases">
        <title>Genome Sequence of Selenomonas sputigena ATCC 33150.</title>
        <authorList>
            <person name="Miller D.P."/>
            <person name="Anvari S."/>
            <person name="Polson S.W."/>
            <person name="Macdonald M."/>
            <person name="Mcdowell J.V."/>
        </authorList>
    </citation>
    <scope>NUCLEOTIDE SEQUENCE [LARGE SCALE GENOMIC DNA]</scope>
    <source>
        <strain evidence="9 10">ATCC 33150</strain>
    </source>
</reference>
<dbReference type="InterPro" id="IPR050739">
    <property type="entry name" value="MFP"/>
</dbReference>
<dbReference type="RefSeq" id="WP_368846013.1">
    <property type="nucleotide sequence ID" value="NZ_JARVLH010000001.1"/>
</dbReference>
<feature type="domain" description="Lipoyl-binding" evidence="8">
    <location>
        <begin position="51"/>
        <end position="85"/>
    </location>
</feature>
<dbReference type="Gene3D" id="2.40.50.100">
    <property type="match status" value="1"/>
</dbReference>
<feature type="coiled-coil region" evidence="6">
    <location>
        <begin position="195"/>
        <end position="222"/>
    </location>
</feature>
<dbReference type="PANTHER" id="PTHR30386">
    <property type="entry name" value="MEMBRANE FUSION SUBUNIT OF EMRAB-TOLC MULTIDRUG EFFLUX PUMP"/>
    <property type="match status" value="1"/>
</dbReference>
<gene>
    <name evidence="9" type="ORF">QCO44_01365</name>
</gene>
<comment type="caution">
    <text evidence="9">The sequence shown here is derived from an EMBL/GenBank/DDBJ whole genome shotgun (WGS) entry which is preliminary data.</text>
</comment>
<evidence type="ECO:0000313" key="10">
    <source>
        <dbReference type="Proteomes" id="UP001559623"/>
    </source>
</evidence>
<dbReference type="Gene3D" id="2.40.30.170">
    <property type="match status" value="1"/>
</dbReference>
<evidence type="ECO:0000256" key="4">
    <source>
        <dbReference type="ARBA" id="ARBA00022989"/>
    </source>
</evidence>
<organism evidence="9 10">
    <name type="scientific">Selenomonas sputigena</name>
    <dbReference type="NCBI Taxonomy" id="69823"/>
    <lineage>
        <taxon>Bacteria</taxon>
        <taxon>Bacillati</taxon>
        <taxon>Bacillota</taxon>
        <taxon>Negativicutes</taxon>
        <taxon>Selenomonadales</taxon>
        <taxon>Selenomonadaceae</taxon>
        <taxon>Selenomonas</taxon>
    </lineage>
</organism>